<evidence type="ECO:0000313" key="1">
    <source>
        <dbReference type="EMBL" id="KAH3730101.1"/>
    </source>
</evidence>
<evidence type="ECO:0000313" key="2">
    <source>
        <dbReference type="Proteomes" id="UP000828390"/>
    </source>
</evidence>
<keyword evidence="2" id="KW-1185">Reference proteome</keyword>
<comment type="caution">
    <text evidence="1">The sequence shown here is derived from an EMBL/GenBank/DDBJ whole genome shotgun (WGS) entry which is preliminary data.</text>
</comment>
<dbReference type="AlphaFoldDB" id="A0A9D4CTS9"/>
<dbReference type="EMBL" id="JAIWYP010000012">
    <property type="protein sequence ID" value="KAH3730101.1"/>
    <property type="molecule type" value="Genomic_DNA"/>
</dbReference>
<reference evidence="1" key="1">
    <citation type="journal article" date="2019" name="bioRxiv">
        <title>The Genome of the Zebra Mussel, Dreissena polymorpha: A Resource for Invasive Species Research.</title>
        <authorList>
            <person name="McCartney M.A."/>
            <person name="Auch B."/>
            <person name="Kono T."/>
            <person name="Mallez S."/>
            <person name="Zhang Y."/>
            <person name="Obille A."/>
            <person name="Becker A."/>
            <person name="Abrahante J.E."/>
            <person name="Garbe J."/>
            <person name="Badalamenti J.P."/>
            <person name="Herman A."/>
            <person name="Mangelson H."/>
            <person name="Liachko I."/>
            <person name="Sullivan S."/>
            <person name="Sone E.D."/>
            <person name="Koren S."/>
            <person name="Silverstein K.A.T."/>
            <person name="Beckman K.B."/>
            <person name="Gohl D.M."/>
        </authorList>
    </citation>
    <scope>NUCLEOTIDE SEQUENCE</scope>
    <source>
        <strain evidence="1">Duluth1</strain>
        <tissue evidence="1">Whole animal</tissue>
    </source>
</reference>
<accession>A0A9D4CTS9</accession>
<proteinExistence type="predicted"/>
<dbReference type="Proteomes" id="UP000828390">
    <property type="component" value="Unassembled WGS sequence"/>
</dbReference>
<protein>
    <submittedName>
        <fullName evidence="1">Uncharacterized protein</fullName>
    </submittedName>
</protein>
<organism evidence="1 2">
    <name type="scientific">Dreissena polymorpha</name>
    <name type="common">Zebra mussel</name>
    <name type="synonym">Mytilus polymorpha</name>
    <dbReference type="NCBI Taxonomy" id="45954"/>
    <lineage>
        <taxon>Eukaryota</taxon>
        <taxon>Metazoa</taxon>
        <taxon>Spiralia</taxon>
        <taxon>Lophotrochozoa</taxon>
        <taxon>Mollusca</taxon>
        <taxon>Bivalvia</taxon>
        <taxon>Autobranchia</taxon>
        <taxon>Heteroconchia</taxon>
        <taxon>Euheterodonta</taxon>
        <taxon>Imparidentia</taxon>
        <taxon>Neoheterodontei</taxon>
        <taxon>Myida</taxon>
        <taxon>Dreissenoidea</taxon>
        <taxon>Dreissenidae</taxon>
        <taxon>Dreissena</taxon>
    </lineage>
</organism>
<name>A0A9D4CTS9_DREPO</name>
<reference evidence="1" key="2">
    <citation type="submission" date="2020-11" db="EMBL/GenBank/DDBJ databases">
        <authorList>
            <person name="McCartney M.A."/>
            <person name="Auch B."/>
            <person name="Kono T."/>
            <person name="Mallez S."/>
            <person name="Becker A."/>
            <person name="Gohl D.M."/>
            <person name="Silverstein K.A.T."/>
            <person name="Koren S."/>
            <person name="Bechman K.B."/>
            <person name="Herman A."/>
            <person name="Abrahante J.E."/>
            <person name="Garbe J."/>
        </authorList>
    </citation>
    <scope>NUCLEOTIDE SEQUENCE</scope>
    <source>
        <strain evidence="1">Duluth1</strain>
        <tissue evidence="1">Whole animal</tissue>
    </source>
</reference>
<gene>
    <name evidence="1" type="ORF">DPMN_056080</name>
</gene>
<sequence length="96" mass="10842">MPYATSVATDQSELPRSRVGSYMSAYETTTPCIVNRVARDQTARNDEAHTFHILRAGLQAIHFGFDHRYGMSGKQKTETLRKEQENSAICTKIVYS</sequence>